<dbReference type="RefSeq" id="WP_284989634.1">
    <property type="nucleotide sequence ID" value="NZ_JAUSRG010000012.1"/>
</dbReference>
<dbReference type="CDD" id="cd17574">
    <property type="entry name" value="REC_OmpR"/>
    <property type="match status" value="1"/>
</dbReference>
<dbReference type="CDD" id="cd01949">
    <property type="entry name" value="GGDEF"/>
    <property type="match status" value="1"/>
</dbReference>
<dbReference type="AlphaFoldDB" id="A0AAW8DFI5"/>
<dbReference type="InterPro" id="IPR050469">
    <property type="entry name" value="Diguanylate_Cyclase"/>
</dbReference>
<dbReference type="InterPro" id="IPR011006">
    <property type="entry name" value="CheY-like_superfamily"/>
</dbReference>
<dbReference type="Proteomes" id="UP001242995">
    <property type="component" value="Unassembled WGS sequence"/>
</dbReference>
<feature type="domain" description="Response regulatory" evidence="2">
    <location>
        <begin position="2"/>
        <end position="118"/>
    </location>
</feature>
<dbReference type="FunFam" id="3.30.70.270:FF:000001">
    <property type="entry name" value="Diguanylate cyclase domain protein"/>
    <property type="match status" value="1"/>
</dbReference>
<dbReference type="GO" id="GO:0043709">
    <property type="term" value="P:cell adhesion involved in single-species biofilm formation"/>
    <property type="evidence" value="ECO:0007669"/>
    <property type="project" value="TreeGrafter"/>
</dbReference>
<name>A0AAW8DFI5_9MICC</name>
<evidence type="ECO:0000256" key="1">
    <source>
        <dbReference type="PROSITE-ProRule" id="PRU00169"/>
    </source>
</evidence>
<keyword evidence="6" id="KW-1185">Reference proteome</keyword>
<dbReference type="SUPFAM" id="SSF55073">
    <property type="entry name" value="Nucleotide cyclase"/>
    <property type="match status" value="1"/>
</dbReference>
<evidence type="ECO:0000313" key="7">
    <source>
        <dbReference type="Proteomes" id="UP001242995"/>
    </source>
</evidence>
<dbReference type="PANTHER" id="PTHR45138">
    <property type="entry name" value="REGULATORY COMPONENTS OF SENSORY TRANSDUCTION SYSTEM"/>
    <property type="match status" value="1"/>
</dbReference>
<dbReference type="EMBL" id="JAUSTF010000006">
    <property type="protein sequence ID" value="MDQ0181439.1"/>
    <property type="molecule type" value="Genomic_DNA"/>
</dbReference>
<dbReference type="GO" id="GO:1902201">
    <property type="term" value="P:negative regulation of bacterial-type flagellum-dependent cell motility"/>
    <property type="evidence" value="ECO:0007669"/>
    <property type="project" value="TreeGrafter"/>
</dbReference>
<accession>A0AAW8DFI5</accession>
<dbReference type="InterPro" id="IPR029787">
    <property type="entry name" value="Nucleotide_cyclase"/>
</dbReference>
<dbReference type="NCBIfam" id="TIGR00254">
    <property type="entry name" value="GGDEF"/>
    <property type="match status" value="1"/>
</dbReference>
<protein>
    <submittedName>
        <fullName evidence="4">Two-component system chemotaxis response regulator CheY</fullName>
    </submittedName>
</protein>
<feature type="domain" description="GGDEF" evidence="3">
    <location>
        <begin position="168"/>
        <end position="303"/>
    </location>
</feature>
<evidence type="ECO:0000313" key="5">
    <source>
        <dbReference type="EMBL" id="MDQ0181439.1"/>
    </source>
</evidence>
<evidence type="ECO:0000259" key="3">
    <source>
        <dbReference type="PROSITE" id="PS50887"/>
    </source>
</evidence>
<evidence type="ECO:0000259" key="2">
    <source>
        <dbReference type="PROSITE" id="PS50110"/>
    </source>
</evidence>
<dbReference type="SMART" id="SM00448">
    <property type="entry name" value="REC"/>
    <property type="match status" value="1"/>
</dbReference>
<reference evidence="4 6" key="1">
    <citation type="submission" date="2023-07" db="EMBL/GenBank/DDBJ databases">
        <title>Sorghum-associated microbial communities from plants grown in Nebraska, USA.</title>
        <authorList>
            <person name="Schachtman D."/>
        </authorList>
    </citation>
    <scope>NUCLEOTIDE SEQUENCE</scope>
    <source>
        <strain evidence="4">DS1006</strain>
        <strain evidence="5 6">DS1016</strain>
    </source>
</reference>
<dbReference type="Proteomes" id="UP001230951">
    <property type="component" value="Unassembled WGS sequence"/>
</dbReference>
<dbReference type="SMART" id="SM00267">
    <property type="entry name" value="GGDEF"/>
    <property type="match status" value="1"/>
</dbReference>
<dbReference type="PROSITE" id="PS50887">
    <property type="entry name" value="GGDEF"/>
    <property type="match status" value="1"/>
</dbReference>
<dbReference type="InterPro" id="IPR043128">
    <property type="entry name" value="Rev_trsase/Diguanyl_cyclase"/>
</dbReference>
<dbReference type="InterPro" id="IPR000160">
    <property type="entry name" value="GGDEF_dom"/>
</dbReference>
<keyword evidence="1" id="KW-0597">Phosphoprotein</keyword>
<dbReference type="GO" id="GO:0005886">
    <property type="term" value="C:plasma membrane"/>
    <property type="evidence" value="ECO:0007669"/>
    <property type="project" value="TreeGrafter"/>
</dbReference>
<proteinExistence type="predicted"/>
<evidence type="ECO:0000313" key="4">
    <source>
        <dbReference type="EMBL" id="MDP9906503.1"/>
    </source>
</evidence>
<dbReference type="PROSITE" id="PS50110">
    <property type="entry name" value="RESPONSE_REGULATORY"/>
    <property type="match status" value="1"/>
</dbReference>
<dbReference type="Gene3D" id="3.40.50.2300">
    <property type="match status" value="1"/>
</dbReference>
<dbReference type="GO" id="GO:0052621">
    <property type="term" value="F:diguanylate cyclase activity"/>
    <property type="evidence" value="ECO:0007669"/>
    <property type="project" value="TreeGrafter"/>
</dbReference>
<dbReference type="Pfam" id="PF00072">
    <property type="entry name" value="Response_reg"/>
    <property type="match status" value="1"/>
</dbReference>
<sequence length="310" mass="33859">MKVLVADDDFGSRLVAKAAVEQSGHECIVAADGNSAWELYRQHRPQVVVTDLMMPGLNGLELCRAIRSAEEDSYTYLVLVTSKDSREDVVAGMQAGADDYVAKPLDPFALHTRLLVAQRVTSLHTDLARYRAALAEQARTDPLTKLHNRLKLSEDLEQLHHRCARYGTDYSLAICDVDNFKRYNDLYGHQAGDLALQSVAASLAAQGRESDGIYRFGGEEFLFLLPGQTVSGAEARLARALEAVRELGIAHSGNPSGTLTLSAGLSAFVPGHRVSSERLLKEADMALYAAKSAGRNRVEVAPEVRQHTRS</sequence>
<dbReference type="PANTHER" id="PTHR45138:SF9">
    <property type="entry name" value="DIGUANYLATE CYCLASE DGCM-RELATED"/>
    <property type="match status" value="1"/>
</dbReference>
<organism evidence="4 7">
    <name type="scientific">Arthrobacter bambusae</name>
    <dbReference type="NCBI Taxonomy" id="1338426"/>
    <lineage>
        <taxon>Bacteria</taxon>
        <taxon>Bacillati</taxon>
        <taxon>Actinomycetota</taxon>
        <taxon>Actinomycetes</taxon>
        <taxon>Micrococcales</taxon>
        <taxon>Micrococcaceae</taxon>
        <taxon>Arthrobacter</taxon>
    </lineage>
</organism>
<evidence type="ECO:0000313" key="6">
    <source>
        <dbReference type="Proteomes" id="UP001230951"/>
    </source>
</evidence>
<comment type="caution">
    <text evidence="4">The sequence shown here is derived from an EMBL/GenBank/DDBJ whole genome shotgun (WGS) entry which is preliminary data.</text>
</comment>
<dbReference type="SUPFAM" id="SSF52172">
    <property type="entry name" value="CheY-like"/>
    <property type="match status" value="1"/>
</dbReference>
<dbReference type="EMBL" id="JAUSRG010000012">
    <property type="protein sequence ID" value="MDP9906503.1"/>
    <property type="molecule type" value="Genomic_DNA"/>
</dbReference>
<dbReference type="GO" id="GO:0000160">
    <property type="term" value="P:phosphorelay signal transduction system"/>
    <property type="evidence" value="ECO:0007669"/>
    <property type="project" value="InterPro"/>
</dbReference>
<gene>
    <name evidence="4" type="ORF">J2S90_003487</name>
    <name evidence="5" type="ORF">J2S93_002877</name>
</gene>
<feature type="modified residue" description="4-aspartylphosphate" evidence="1">
    <location>
        <position position="51"/>
    </location>
</feature>
<dbReference type="Gene3D" id="3.30.70.270">
    <property type="match status" value="1"/>
</dbReference>
<dbReference type="InterPro" id="IPR001789">
    <property type="entry name" value="Sig_transdc_resp-reg_receiver"/>
</dbReference>
<dbReference type="Pfam" id="PF00990">
    <property type="entry name" value="GGDEF"/>
    <property type="match status" value="1"/>
</dbReference>